<protein>
    <submittedName>
        <fullName evidence="1">Uncharacterized protein</fullName>
    </submittedName>
</protein>
<dbReference type="Proteomes" id="UP000256478">
    <property type="component" value="Unassembled WGS sequence"/>
</dbReference>
<dbReference type="RefSeq" id="WP_116007571.1">
    <property type="nucleotide sequence ID" value="NZ_QUOU01000001.1"/>
</dbReference>
<comment type="caution">
    <text evidence="1">The sequence shown here is derived from an EMBL/GenBank/DDBJ whole genome shotgun (WGS) entry which is preliminary data.</text>
</comment>
<reference evidence="1 2" key="1">
    <citation type="submission" date="2018-08" db="EMBL/GenBank/DDBJ databases">
        <title>Thalassotalea euphylliae genome.</title>
        <authorList>
            <person name="Summers S."/>
            <person name="Rice S.A."/>
            <person name="Freckelton M.L."/>
            <person name="Nedved B.T."/>
            <person name="Hadfield M.G."/>
        </authorList>
    </citation>
    <scope>NUCLEOTIDE SEQUENCE [LARGE SCALE GENOMIC DNA]</scope>
    <source>
        <strain evidence="1 2">H1</strain>
    </source>
</reference>
<evidence type="ECO:0000313" key="1">
    <source>
        <dbReference type="EMBL" id="REL26454.1"/>
    </source>
</evidence>
<evidence type="ECO:0000313" key="2">
    <source>
        <dbReference type="Proteomes" id="UP000256478"/>
    </source>
</evidence>
<name>A0A3E0TPK4_9GAMM</name>
<dbReference type="AlphaFoldDB" id="A0A3E0TPK4"/>
<sequence>MIKYLLSPCLIVLNFNLSANELENSESLILRSYSESLAELENSEEQCEKQATVLPKNLFSGINLSKKEMEAVLLYKQHETFIHCTMAERYKYFMSASLLRAKKPKSAKMVDASNNINSYYFLRLLETEVEYKKIEQSKRDKIDKLEPLKSPFDLMSSLDVIVNEP</sequence>
<accession>A0A3E0TPK4</accession>
<dbReference type="EMBL" id="QUOU01000001">
    <property type="protein sequence ID" value="REL26454.1"/>
    <property type="molecule type" value="Genomic_DNA"/>
</dbReference>
<gene>
    <name evidence="1" type="ORF">DXX93_07575</name>
</gene>
<organism evidence="1 2">
    <name type="scientific">Thalassotalea euphylliae</name>
    <dbReference type="NCBI Taxonomy" id="1655234"/>
    <lineage>
        <taxon>Bacteria</taxon>
        <taxon>Pseudomonadati</taxon>
        <taxon>Pseudomonadota</taxon>
        <taxon>Gammaproteobacteria</taxon>
        <taxon>Alteromonadales</taxon>
        <taxon>Colwelliaceae</taxon>
        <taxon>Thalassotalea</taxon>
    </lineage>
</organism>
<proteinExistence type="predicted"/>